<reference evidence="1" key="1">
    <citation type="submission" date="2019-10" db="EMBL/GenBank/DDBJ databases">
        <authorList>
            <consortium name="DOE Joint Genome Institute"/>
            <person name="Kuo A."/>
            <person name="Miyauchi S."/>
            <person name="Kiss E."/>
            <person name="Drula E."/>
            <person name="Kohler A."/>
            <person name="Sanchez-Garcia M."/>
            <person name="Andreopoulos B."/>
            <person name="Barry K.W."/>
            <person name="Bonito G."/>
            <person name="Buee M."/>
            <person name="Carver A."/>
            <person name="Chen C."/>
            <person name="Cichocki N."/>
            <person name="Clum A."/>
            <person name="Culley D."/>
            <person name="Crous P.W."/>
            <person name="Fauchery L."/>
            <person name="Girlanda M."/>
            <person name="Hayes R."/>
            <person name="Keri Z."/>
            <person name="Labutti K."/>
            <person name="Lipzen A."/>
            <person name="Lombard V."/>
            <person name="Magnuson J."/>
            <person name="Maillard F."/>
            <person name="Morin E."/>
            <person name="Murat C."/>
            <person name="Nolan M."/>
            <person name="Ohm R."/>
            <person name="Pangilinan J."/>
            <person name="Pereira M."/>
            <person name="Perotto S."/>
            <person name="Peter M."/>
            <person name="Riley R."/>
            <person name="Sitrit Y."/>
            <person name="Stielow B."/>
            <person name="Szollosi G."/>
            <person name="Zifcakova L."/>
            <person name="Stursova M."/>
            <person name="Spatafora J.W."/>
            <person name="Tedersoo L."/>
            <person name="Vaario L.-M."/>
            <person name="Yamada A."/>
            <person name="Yan M."/>
            <person name="Wang P."/>
            <person name="Xu J."/>
            <person name="Bruns T."/>
            <person name="Baldrian P."/>
            <person name="Vilgalys R."/>
            <person name="Henrissat B."/>
            <person name="Grigoriev I.V."/>
            <person name="Hibbett D."/>
            <person name="Nagy L.G."/>
            <person name="Martin F.M."/>
        </authorList>
    </citation>
    <scope>NUCLEOTIDE SEQUENCE</scope>
    <source>
        <strain evidence="1">P2</strain>
    </source>
</reference>
<name>A0ACB6YXN5_THEGA</name>
<sequence length="67" mass="7836">MKDTAQVILDVMCIHWWLCNHTGILYCDLSLSNIMYWIIRGKVYGGLMDYDLASWTTTLTWDYPKAS</sequence>
<gene>
    <name evidence="1" type="ORF">BDM02DRAFT_3194328</name>
</gene>
<keyword evidence="2" id="KW-1185">Reference proteome</keyword>
<evidence type="ECO:0000313" key="2">
    <source>
        <dbReference type="Proteomes" id="UP000886501"/>
    </source>
</evidence>
<evidence type="ECO:0000313" key="1">
    <source>
        <dbReference type="EMBL" id="KAF9641895.1"/>
    </source>
</evidence>
<proteinExistence type="predicted"/>
<protein>
    <submittedName>
        <fullName evidence="1">Uncharacterized protein</fullName>
    </submittedName>
</protein>
<dbReference type="Proteomes" id="UP000886501">
    <property type="component" value="Unassembled WGS sequence"/>
</dbReference>
<comment type="caution">
    <text evidence="1">The sequence shown here is derived from an EMBL/GenBank/DDBJ whole genome shotgun (WGS) entry which is preliminary data.</text>
</comment>
<organism evidence="1 2">
    <name type="scientific">Thelephora ganbajun</name>
    <name type="common">Ganba fungus</name>
    <dbReference type="NCBI Taxonomy" id="370292"/>
    <lineage>
        <taxon>Eukaryota</taxon>
        <taxon>Fungi</taxon>
        <taxon>Dikarya</taxon>
        <taxon>Basidiomycota</taxon>
        <taxon>Agaricomycotina</taxon>
        <taxon>Agaricomycetes</taxon>
        <taxon>Thelephorales</taxon>
        <taxon>Thelephoraceae</taxon>
        <taxon>Thelephora</taxon>
    </lineage>
</organism>
<dbReference type="EMBL" id="MU118981">
    <property type="protein sequence ID" value="KAF9641895.1"/>
    <property type="molecule type" value="Genomic_DNA"/>
</dbReference>
<reference evidence="1" key="2">
    <citation type="journal article" date="2020" name="Nat. Commun.">
        <title>Large-scale genome sequencing of mycorrhizal fungi provides insights into the early evolution of symbiotic traits.</title>
        <authorList>
            <person name="Miyauchi S."/>
            <person name="Kiss E."/>
            <person name="Kuo A."/>
            <person name="Drula E."/>
            <person name="Kohler A."/>
            <person name="Sanchez-Garcia M."/>
            <person name="Morin E."/>
            <person name="Andreopoulos B."/>
            <person name="Barry K.W."/>
            <person name="Bonito G."/>
            <person name="Buee M."/>
            <person name="Carver A."/>
            <person name="Chen C."/>
            <person name="Cichocki N."/>
            <person name="Clum A."/>
            <person name="Culley D."/>
            <person name="Crous P.W."/>
            <person name="Fauchery L."/>
            <person name="Girlanda M."/>
            <person name="Hayes R.D."/>
            <person name="Keri Z."/>
            <person name="LaButti K."/>
            <person name="Lipzen A."/>
            <person name="Lombard V."/>
            <person name="Magnuson J."/>
            <person name="Maillard F."/>
            <person name="Murat C."/>
            <person name="Nolan M."/>
            <person name="Ohm R.A."/>
            <person name="Pangilinan J."/>
            <person name="Pereira M.F."/>
            <person name="Perotto S."/>
            <person name="Peter M."/>
            <person name="Pfister S."/>
            <person name="Riley R."/>
            <person name="Sitrit Y."/>
            <person name="Stielow J.B."/>
            <person name="Szollosi G."/>
            <person name="Zifcakova L."/>
            <person name="Stursova M."/>
            <person name="Spatafora J.W."/>
            <person name="Tedersoo L."/>
            <person name="Vaario L.M."/>
            <person name="Yamada A."/>
            <person name="Yan M."/>
            <person name="Wang P."/>
            <person name="Xu J."/>
            <person name="Bruns T."/>
            <person name="Baldrian P."/>
            <person name="Vilgalys R."/>
            <person name="Dunand C."/>
            <person name="Henrissat B."/>
            <person name="Grigoriev I.V."/>
            <person name="Hibbett D."/>
            <person name="Nagy L.G."/>
            <person name="Martin F.M."/>
        </authorList>
    </citation>
    <scope>NUCLEOTIDE SEQUENCE</scope>
    <source>
        <strain evidence="1">P2</strain>
    </source>
</reference>
<accession>A0ACB6YXN5</accession>